<evidence type="ECO:0000256" key="2">
    <source>
        <dbReference type="SAM" id="Coils"/>
    </source>
</evidence>
<dbReference type="InterPro" id="IPR025948">
    <property type="entry name" value="HTH-like_dom"/>
</dbReference>
<sequence>MGAPRKYPDELRERATRMAVEARRDPATKAGALARIGQQLGINPETLRNWVRQAEVDEGYRPGTTTDDAQRMAELEKEVRELRRANAILRSASGFLRGGARPPTQQVVAYIDAHRGEFGVEPICRVLRDAGVQIAPSTYYAAKTRPPSARSVSDAATTAVIAKVHAENYGVYGVTKVHAELRRNGHRVARCTVHRLMRAAGLRGITRAKGPRTTVAGTGPDTRPDLVERSFTAAAPDRLWVADITYCRTFAGWVYAAFVIDVFSRRVVGWQLSTSLRTDLALDALEMGLWTRSHDGHDTSGVVHHSDKGVQYVAVRYTQRLAEAGAVASVGSTGDSYDNALAEAFNSLFKAELIRNRGPWKNIDDLEIAVAEYVDWFNHRRLHGEIGLVPPAEYEDAYYRHHTAPATAEAALPSLH</sequence>
<proteinExistence type="predicted"/>
<keyword evidence="2" id="KW-0175">Coiled coil</keyword>
<evidence type="ECO:0000256" key="1">
    <source>
        <dbReference type="ARBA" id="ARBA00002286"/>
    </source>
</evidence>
<evidence type="ECO:0000313" key="5">
    <source>
        <dbReference type="Proteomes" id="UP001595797"/>
    </source>
</evidence>
<dbReference type="InterPro" id="IPR002514">
    <property type="entry name" value="Transposase_8"/>
</dbReference>
<dbReference type="Pfam" id="PF13276">
    <property type="entry name" value="HTH_21"/>
    <property type="match status" value="1"/>
</dbReference>
<dbReference type="NCBIfam" id="NF033516">
    <property type="entry name" value="transpos_IS3"/>
    <property type="match status" value="1"/>
</dbReference>
<dbReference type="Gene3D" id="3.30.420.10">
    <property type="entry name" value="Ribonuclease H-like superfamily/Ribonuclease H"/>
    <property type="match status" value="1"/>
</dbReference>
<dbReference type="Proteomes" id="UP001595797">
    <property type="component" value="Unassembled WGS sequence"/>
</dbReference>
<accession>A0ABV9TGZ9</accession>
<dbReference type="EMBL" id="JBHSIW010000006">
    <property type="protein sequence ID" value="MFC4902721.1"/>
    <property type="molecule type" value="Genomic_DNA"/>
</dbReference>
<dbReference type="PANTHER" id="PTHR46889">
    <property type="entry name" value="TRANSPOSASE INSF FOR INSERTION SEQUENCE IS3B-RELATED"/>
    <property type="match status" value="1"/>
</dbReference>
<evidence type="ECO:0000313" key="4">
    <source>
        <dbReference type="EMBL" id="MFC4902721.1"/>
    </source>
</evidence>
<dbReference type="InterPro" id="IPR036388">
    <property type="entry name" value="WH-like_DNA-bd_sf"/>
</dbReference>
<dbReference type="RefSeq" id="WP_277551277.1">
    <property type="nucleotide sequence ID" value="NZ_JARAMH010000008.1"/>
</dbReference>
<dbReference type="SUPFAM" id="SSF46689">
    <property type="entry name" value="Homeodomain-like"/>
    <property type="match status" value="1"/>
</dbReference>
<dbReference type="InterPro" id="IPR001584">
    <property type="entry name" value="Integrase_cat-core"/>
</dbReference>
<dbReference type="InterPro" id="IPR048020">
    <property type="entry name" value="Transpos_IS3"/>
</dbReference>
<comment type="caution">
    <text evidence="4">The sequence shown here is derived from an EMBL/GenBank/DDBJ whole genome shotgun (WGS) entry which is preliminary data.</text>
</comment>
<dbReference type="InterPro" id="IPR036397">
    <property type="entry name" value="RNaseH_sf"/>
</dbReference>
<name>A0ABV9TGZ9_9MICC</name>
<dbReference type="InterPro" id="IPR012337">
    <property type="entry name" value="RNaseH-like_sf"/>
</dbReference>
<dbReference type="Pfam" id="PF13333">
    <property type="entry name" value="rve_2"/>
    <property type="match status" value="1"/>
</dbReference>
<gene>
    <name evidence="4" type="ORF">ACFPCS_03970</name>
</gene>
<dbReference type="SUPFAM" id="SSF53098">
    <property type="entry name" value="Ribonuclease H-like"/>
    <property type="match status" value="1"/>
</dbReference>
<dbReference type="Pfam" id="PF01527">
    <property type="entry name" value="HTH_Tnp_1"/>
    <property type="match status" value="1"/>
</dbReference>
<protein>
    <submittedName>
        <fullName evidence="4">IS3 family transposase</fullName>
    </submittedName>
</protein>
<organism evidence="4 5">
    <name type="scientific">Kocuria oceani</name>
    <dbReference type="NCBI Taxonomy" id="988827"/>
    <lineage>
        <taxon>Bacteria</taxon>
        <taxon>Bacillati</taxon>
        <taxon>Actinomycetota</taxon>
        <taxon>Actinomycetes</taxon>
        <taxon>Micrococcales</taxon>
        <taxon>Micrococcaceae</taxon>
        <taxon>Kocuria</taxon>
    </lineage>
</organism>
<dbReference type="PROSITE" id="PS50994">
    <property type="entry name" value="INTEGRASE"/>
    <property type="match status" value="1"/>
</dbReference>
<dbReference type="InterPro" id="IPR050900">
    <property type="entry name" value="Transposase_IS3/IS150/IS904"/>
</dbReference>
<keyword evidence="5" id="KW-1185">Reference proteome</keyword>
<dbReference type="PANTHER" id="PTHR46889:SF4">
    <property type="entry name" value="TRANSPOSASE INSO FOR INSERTION SEQUENCE ELEMENT IS911B-RELATED"/>
    <property type="match status" value="1"/>
</dbReference>
<feature type="domain" description="Integrase catalytic" evidence="3">
    <location>
        <begin position="232"/>
        <end position="398"/>
    </location>
</feature>
<dbReference type="Gene3D" id="1.10.10.10">
    <property type="entry name" value="Winged helix-like DNA-binding domain superfamily/Winged helix DNA-binding domain"/>
    <property type="match status" value="1"/>
</dbReference>
<dbReference type="Pfam" id="PF00665">
    <property type="entry name" value="rve"/>
    <property type="match status" value="1"/>
</dbReference>
<reference evidence="5" key="1">
    <citation type="journal article" date="2019" name="Int. J. Syst. Evol. Microbiol.">
        <title>The Global Catalogue of Microorganisms (GCM) 10K type strain sequencing project: providing services to taxonomists for standard genome sequencing and annotation.</title>
        <authorList>
            <consortium name="The Broad Institute Genomics Platform"/>
            <consortium name="The Broad Institute Genome Sequencing Center for Infectious Disease"/>
            <person name="Wu L."/>
            <person name="Ma J."/>
        </authorList>
    </citation>
    <scope>NUCLEOTIDE SEQUENCE [LARGE SCALE GENOMIC DNA]</scope>
    <source>
        <strain evidence="5">CGMCC 4.6946</strain>
    </source>
</reference>
<feature type="coiled-coil region" evidence="2">
    <location>
        <begin position="65"/>
        <end position="92"/>
    </location>
</feature>
<comment type="function">
    <text evidence="1">Involved in the transposition of the insertion sequence.</text>
</comment>
<evidence type="ECO:0000259" key="3">
    <source>
        <dbReference type="PROSITE" id="PS50994"/>
    </source>
</evidence>
<dbReference type="InterPro" id="IPR009057">
    <property type="entry name" value="Homeodomain-like_sf"/>
</dbReference>